<dbReference type="GeneID" id="33561683"/>
<feature type="region of interest" description="Disordered" evidence="1">
    <location>
        <begin position="1"/>
        <end position="55"/>
    </location>
</feature>
<proteinExistence type="predicted"/>
<organism evidence="2 3">
    <name type="scientific">Lobosporangium transversale</name>
    <dbReference type="NCBI Taxonomy" id="64571"/>
    <lineage>
        <taxon>Eukaryota</taxon>
        <taxon>Fungi</taxon>
        <taxon>Fungi incertae sedis</taxon>
        <taxon>Mucoromycota</taxon>
        <taxon>Mortierellomycotina</taxon>
        <taxon>Mortierellomycetes</taxon>
        <taxon>Mortierellales</taxon>
        <taxon>Mortierellaceae</taxon>
        <taxon>Lobosporangium</taxon>
    </lineage>
</organism>
<dbReference type="EMBL" id="MCFF01000056">
    <property type="protein sequence ID" value="ORZ04535.1"/>
    <property type="molecule type" value="Genomic_DNA"/>
</dbReference>
<keyword evidence="3" id="KW-1185">Reference proteome</keyword>
<comment type="caution">
    <text evidence="2">The sequence shown here is derived from an EMBL/GenBank/DDBJ whole genome shotgun (WGS) entry which is preliminary data.</text>
</comment>
<evidence type="ECO:0000313" key="3">
    <source>
        <dbReference type="Proteomes" id="UP000193648"/>
    </source>
</evidence>
<dbReference type="RefSeq" id="XP_021876581.1">
    <property type="nucleotide sequence ID" value="XM_022019838.1"/>
</dbReference>
<sequence length="258" mass="27869">MSKRSQSAPVPDEQQQQRQLQQQQQRQLQQQSQTSSSLQMPPPSHPYSHSATPPRIVQTHNVPTSITSSIPISATGTVGPVRIKTVSSSLGGGMGTATTVQGRRLQYQLSVPTRLENGAQFIQSSHTPYSSQQSQHHGALGTNGSSNSGLRPVQASIGTGTSTTRSPQQQQLRPAQQNTFDSNRYDGNRASQATNANTNTQTTMATGTTTTGTTNQTGMTDKPKSRKKDKPPRIPPPELIEDNNNKVSYTRGMSLGEY</sequence>
<dbReference type="AlphaFoldDB" id="A0A1Y2G8Y5"/>
<feature type="region of interest" description="Disordered" evidence="1">
    <location>
        <begin position="124"/>
        <end position="258"/>
    </location>
</feature>
<feature type="compositionally biased region" description="Low complexity" evidence="1">
    <location>
        <begin position="168"/>
        <end position="177"/>
    </location>
</feature>
<gene>
    <name evidence="2" type="ORF">BCR41DRAFT_194722</name>
</gene>
<feature type="compositionally biased region" description="Polar residues" evidence="1">
    <location>
        <begin position="124"/>
        <end position="149"/>
    </location>
</feature>
<feature type="compositionally biased region" description="Low complexity" evidence="1">
    <location>
        <begin position="192"/>
        <end position="220"/>
    </location>
</feature>
<dbReference type="Proteomes" id="UP000193648">
    <property type="component" value="Unassembled WGS sequence"/>
</dbReference>
<feature type="compositionally biased region" description="Polar residues" evidence="1">
    <location>
        <begin position="156"/>
        <end position="167"/>
    </location>
</feature>
<evidence type="ECO:0000256" key="1">
    <source>
        <dbReference type="SAM" id="MobiDB-lite"/>
    </source>
</evidence>
<protein>
    <submittedName>
        <fullName evidence="2">Uncharacterized protein</fullName>
    </submittedName>
</protein>
<reference evidence="2 3" key="1">
    <citation type="submission" date="2016-07" db="EMBL/GenBank/DDBJ databases">
        <title>Pervasive Adenine N6-methylation of Active Genes in Fungi.</title>
        <authorList>
            <consortium name="DOE Joint Genome Institute"/>
            <person name="Mondo S.J."/>
            <person name="Dannebaum R.O."/>
            <person name="Kuo R.C."/>
            <person name="Labutti K."/>
            <person name="Haridas S."/>
            <person name="Kuo A."/>
            <person name="Salamov A."/>
            <person name="Ahrendt S.R."/>
            <person name="Lipzen A."/>
            <person name="Sullivan W."/>
            <person name="Andreopoulos W.B."/>
            <person name="Clum A."/>
            <person name="Lindquist E."/>
            <person name="Daum C."/>
            <person name="Ramamoorthy G.K."/>
            <person name="Gryganskyi A."/>
            <person name="Culley D."/>
            <person name="Magnuson J.K."/>
            <person name="James T.Y."/>
            <person name="O'Malley M.A."/>
            <person name="Stajich J.E."/>
            <person name="Spatafora J.W."/>
            <person name="Visel A."/>
            <person name="Grigoriev I.V."/>
        </authorList>
    </citation>
    <scope>NUCLEOTIDE SEQUENCE [LARGE SCALE GENOMIC DNA]</scope>
    <source>
        <strain evidence="2 3">NRRL 3116</strain>
    </source>
</reference>
<feature type="compositionally biased region" description="Low complexity" evidence="1">
    <location>
        <begin position="14"/>
        <end position="39"/>
    </location>
</feature>
<accession>A0A1Y2G8Y5</accession>
<name>A0A1Y2G8Y5_9FUNG</name>
<evidence type="ECO:0000313" key="2">
    <source>
        <dbReference type="EMBL" id="ORZ04535.1"/>
    </source>
</evidence>
<dbReference type="InParanoid" id="A0A1Y2G8Y5"/>